<keyword evidence="3" id="KW-0479">Metal-binding</keyword>
<keyword evidence="6" id="KW-1185">Reference proteome</keyword>
<dbReference type="InterPro" id="IPR008567">
    <property type="entry name" value="BKACE"/>
</dbReference>
<dbReference type="Gene3D" id="3.20.20.70">
    <property type="entry name" value="Aldolase class I"/>
    <property type="match status" value="1"/>
</dbReference>
<protein>
    <submittedName>
        <fullName evidence="5">3-keto-5-aminohexanoate cleavage enzyme</fullName>
    </submittedName>
</protein>
<dbReference type="PANTHER" id="PTHR37418">
    <property type="entry name" value="3-KETO-5-AMINOHEXANOATE CLEAVAGE ENZYME-RELATED"/>
    <property type="match status" value="1"/>
</dbReference>
<comment type="cofactor">
    <cofactor evidence="1">
        <name>Zn(2+)</name>
        <dbReference type="ChEBI" id="CHEBI:29105"/>
    </cofactor>
</comment>
<evidence type="ECO:0000313" key="5">
    <source>
        <dbReference type="EMBL" id="MBP1920873.1"/>
    </source>
</evidence>
<organism evidence="5 6">
    <name type="scientific">Youngiibacter multivorans</name>
    <dbReference type="NCBI Taxonomy" id="937251"/>
    <lineage>
        <taxon>Bacteria</taxon>
        <taxon>Bacillati</taxon>
        <taxon>Bacillota</taxon>
        <taxon>Clostridia</taxon>
        <taxon>Eubacteriales</taxon>
        <taxon>Clostridiaceae</taxon>
        <taxon>Youngiibacter</taxon>
    </lineage>
</organism>
<evidence type="ECO:0000256" key="3">
    <source>
        <dbReference type="ARBA" id="ARBA00022723"/>
    </source>
</evidence>
<evidence type="ECO:0000313" key="6">
    <source>
        <dbReference type="Proteomes" id="UP001519271"/>
    </source>
</evidence>
<dbReference type="Proteomes" id="UP001519271">
    <property type="component" value="Unassembled WGS sequence"/>
</dbReference>
<gene>
    <name evidence="5" type="ORF">J2Z34_003393</name>
</gene>
<reference evidence="5 6" key="1">
    <citation type="submission" date="2021-03" db="EMBL/GenBank/DDBJ databases">
        <title>Genomic Encyclopedia of Type Strains, Phase IV (KMG-IV): sequencing the most valuable type-strain genomes for metagenomic binning, comparative biology and taxonomic classification.</title>
        <authorList>
            <person name="Goeker M."/>
        </authorList>
    </citation>
    <scope>NUCLEOTIDE SEQUENCE [LARGE SCALE GENOMIC DNA]</scope>
    <source>
        <strain evidence="5 6">DSM 6139</strain>
    </source>
</reference>
<dbReference type="PANTHER" id="PTHR37418:SF2">
    <property type="entry name" value="3-KETO-5-AMINOHEXANOATE CLEAVAGE ENZYME"/>
    <property type="match status" value="1"/>
</dbReference>
<keyword evidence="2" id="KW-0808">Transferase</keyword>
<evidence type="ECO:0000256" key="4">
    <source>
        <dbReference type="ARBA" id="ARBA00022833"/>
    </source>
</evidence>
<keyword evidence="4" id="KW-0862">Zinc</keyword>
<sequence length="290" mass="32224">MKKVIITVAQTGAFHGKELNPNIPTQPDEIAASAYDCYNAGASIVHVHTRDKDDRSSCDTDTFAEINSKIRSKCNIILQNSTAPPTKPGSVADEGLAALFLSPDVRPEMCSLDCSLITTSWGDLTWIYMWTRDWIMKTARRMKELNIKPELEIFNVETLEDVFDVYQPAGILDDPISLSFVMGMNKISQGAISYSEQNLDFMISKLPKDQNVNFSTISIGAKTHLTGVVQTLLKGGNVRVGFEDNVYYTKGELAKSNAQMVERVVRIIHEIGMEVATPDEARAILKLKKM</sequence>
<name>A0ABS4G8I4_9CLOT</name>
<comment type="caution">
    <text evidence="5">The sequence shown here is derived from an EMBL/GenBank/DDBJ whole genome shotgun (WGS) entry which is preliminary data.</text>
</comment>
<dbReference type="InterPro" id="IPR013785">
    <property type="entry name" value="Aldolase_TIM"/>
</dbReference>
<dbReference type="RefSeq" id="WP_209461027.1">
    <property type="nucleotide sequence ID" value="NZ_JAGGKC010000046.1"/>
</dbReference>
<dbReference type="EMBL" id="JAGGKC010000046">
    <property type="protein sequence ID" value="MBP1920873.1"/>
    <property type="molecule type" value="Genomic_DNA"/>
</dbReference>
<evidence type="ECO:0000256" key="2">
    <source>
        <dbReference type="ARBA" id="ARBA00022679"/>
    </source>
</evidence>
<evidence type="ECO:0000256" key="1">
    <source>
        <dbReference type="ARBA" id="ARBA00001947"/>
    </source>
</evidence>
<proteinExistence type="predicted"/>
<dbReference type="Pfam" id="PF05853">
    <property type="entry name" value="BKACE"/>
    <property type="match status" value="1"/>
</dbReference>
<accession>A0ABS4G8I4</accession>